<proteinExistence type="predicted"/>
<organism evidence="7 8">
    <name type="scientific">Methylovirgula ligni</name>
    <dbReference type="NCBI Taxonomy" id="569860"/>
    <lineage>
        <taxon>Bacteria</taxon>
        <taxon>Pseudomonadati</taxon>
        <taxon>Pseudomonadota</taxon>
        <taxon>Alphaproteobacteria</taxon>
        <taxon>Hyphomicrobiales</taxon>
        <taxon>Beijerinckiaceae</taxon>
        <taxon>Methylovirgula</taxon>
    </lineage>
</organism>
<dbReference type="OrthoDB" id="9792276at2"/>
<name>A0A3D9Z1R7_9HYPH</name>
<keyword evidence="3" id="KW-0479">Metal-binding</keyword>
<dbReference type="InterPro" id="IPR006638">
    <property type="entry name" value="Elp3/MiaA/NifB-like_rSAM"/>
</dbReference>
<dbReference type="PANTHER" id="PTHR11228">
    <property type="entry name" value="RADICAL SAM DOMAIN PROTEIN"/>
    <property type="match status" value="1"/>
</dbReference>
<comment type="caution">
    <text evidence="7">The sequence shown here is derived from an EMBL/GenBank/DDBJ whole genome shotgun (WGS) entry which is preliminary data.</text>
</comment>
<keyword evidence="4" id="KW-0408">Iron</keyword>
<dbReference type="AlphaFoldDB" id="A0A3D9Z1R7"/>
<sequence>MRSPPRYIFIETNRRCNLKCEHCNYWHDKDTDAANYLPLPRKLEVLGEFHELNPQGAMVTCGGESMLDLDTYFGLMRECRRLGLTALSVVNGTRIQTAEMADRMIAEGPHEISISLNSPRREVHDRTRGVRGAFDKAVKALRLLLEARARVPGSTSRIYVMGLVFDESYRDLEHFYDFVLNDIGADRLKLNSLQPSFAQHDPTDAFFRDHSKVDPDELCDIIQRCNERFNLGLNPVWIEQVRMYWQSLARARDLELGWASKVETSEHICNTYDRNIMVDSYGKARLCFSDAFGGLKLKQKGDLKRFWENAGAIRREMASCNRPCGISHSVRRVSARLDPARQPPQRSFAARRADFFADLWPLRPVVDPRASESAACQE</sequence>
<evidence type="ECO:0000256" key="1">
    <source>
        <dbReference type="ARBA" id="ARBA00001966"/>
    </source>
</evidence>
<dbReference type="RefSeq" id="WP_115836165.1">
    <property type="nucleotide sequence ID" value="NZ_CP025086.1"/>
</dbReference>
<evidence type="ECO:0000256" key="2">
    <source>
        <dbReference type="ARBA" id="ARBA00022691"/>
    </source>
</evidence>
<dbReference type="GO" id="GO:0003824">
    <property type="term" value="F:catalytic activity"/>
    <property type="evidence" value="ECO:0007669"/>
    <property type="project" value="InterPro"/>
</dbReference>
<evidence type="ECO:0000256" key="4">
    <source>
        <dbReference type="ARBA" id="ARBA00023004"/>
    </source>
</evidence>
<evidence type="ECO:0000313" key="7">
    <source>
        <dbReference type="EMBL" id="REF88038.1"/>
    </source>
</evidence>
<feature type="domain" description="Radical SAM core" evidence="6">
    <location>
        <begin position="2"/>
        <end position="228"/>
    </location>
</feature>
<protein>
    <submittedName>
        <fullName evidence="7">MoaA/NifB/PqqE/SkfB family radical SAM enzyme</fullName>
    </submittedName>
</protein>
<dbReference type="InterPro" id="IPR050377">
    <property type="entry name" value="Radical_SAM_PqqE_MftC-like"/>
</dbReference>
<evidence type="ECO:0000259" key="6">
    <source>
        <dbReference type="PROSITE" id="PS51918"/>
    </source>
</evidence>
<dbReference type="SFLD" id="SFLDS00029">
    <property type="entry name" value="Radical_SAM"/>
    <property type="match status" value="1"/>
</dbReference>
<dbReference type="GO" id="GO:0046872">
    <property type="term" value="F:metal ion binding"/>
    <property type="evidence" value="ECO:0007669"/>
    <property type="project" value="UniProtKB-KW"/>
</dbReference>
<accession>A0A3D9Z1R7</accession>
<keyword evidence="8" id="KW-1185">Reference proteome</keyword>
<keyword evidence="2" id="KW-0949">S-adenosyl-L-methionine</keyword>
<evidence type="ECO:0000256" key="5">
    <source>
        <dbReference type="ARBA" id="ARBA00023014"/>
    </source>
</evidence>
<comment type="cofactor">
    <cofactor evidence="1">
        <name>[4Fe-4S] cluster</name>
        <dbReference type="ChEBI" id="CHEBI:49883"/>
    </cofactor>
</comment>
<dbReference type="Gene3D" id="3.20.20.70">
    <property type="entry name" value="Aldolase class I"/>
    <property type="match status" value="1"/>
</dbReference>
<dbReference type="CDD" id="cd01335">
    <property type="entry name" value="Radical_SAM"/>
    <property type="match status" value="1"/>
</dbReference>
<dbReference type="Pfam" id="PF04055">
    <property type="entry name" value="Radical_SAM"/>
    <property type="match status" value="1"/>
</dbReference>
<dbReference type="GO" id="GO:0051536">
    <property type="term" value="F:iron-sulfur cluster binding"/>
    <property type="evidence" value="ECO:0007669"/>
    <property type="project" value="UniProtKB-KW"/>
</dbReference>
<dbReference type="InterPro" id="IPR007197">
    <property type="entry name" value="rSAM"/>
</dbReference>
<dbReference type="Proteomes" id="UP000256900">
    <property type="component" value="Unassembled WGS sequence"/>
</dbReference>
<evidence type="ECO:0000313" key="8">
    <source>
        <dbReference type="Proteomes" id="UP000256900"/>
    </source>
</evidence>
<dbReference type="EMBL" id="QUMO01000002">
    <property type="protein sequence ID" value="REF88038.1"/>
    <property type="molecule type" value="Genomic_DNA"/>
</dbReference>
<gene>
    <name evidence="7" type="ORF">DES32_1679</name>
</gene>
<dbReference type="InterPro" id="IPR058240">
    <property type="entry name" value="rSAM_sf"/>
</dbReference>
<evidence type="ECO:0000256" key="3">
    <source>
        <dbReference type="ARBA" id="ARBA00022723"/>
    </source>
</evidence>
<dbReference type="PROSITE" id="PS51918">
    <property type="entry name" value="RADICAL_SAM"/>
    <property type="match status" value="1"/>
</dbReference>
<reference evidence="7 8" key="1">
    <citation type="submission" date="2018-08" db="EMBL/GenBank/DDBJ databases">
        <title>Genomic Encyclopedia of Type Strains, Phase IV (KMG-IV): sequencing the most valuable type-strain genomes for metagenomic binning, comparative biology and taxonomic classification.</title>
        <authorList>
            <person name="Goeker M."/>
        </authorList>
    </citation>
    <scope>NUCLEOTIDE SEQUENCE [LARGE SCALE GENOMIC DNA]</scope>
    <source>
        <strain evidence="7 8">BW863</strain>
    </source>
</reference>
<dbReference type="PANTHER" id="PTHR11228:SF7">
    <property type="entry name" value="PQQA PEPTIDE CYCLASE"/>
    <property type="match status" value="1"/>
</dbReference>
<dbReference type="InterPro" id="IPR013785">
    <property type="entry name" value="Aldolase_TIM"/>
</dbReference>
<keyword evidence="5" id="KW-0411">Iron-sulfur</keyword>
<dbReference type="SMART" id="SM00729">
    <property type="entry name" value="Elp3"/>
    <property type="match status" value="1"/>
</dbReference>
<dbReference type="SFLD" id="SFLDG01067">
    <property type="entry name" value="SPASM/twitch_domain_containing"/>
    <property type="match status" value="1"/>
</dbReference>
<dbReference type="SUPFAM" id="SSF102114">
    <property type="entry name" value="Radical SAM enzymes"/>
    <property type="match status" value="1"/>
</dbReference>